<reference evidence="1" key="1">
    <citation type="submission" date="2021-01" db="EMBL/GenBank/DDBJ databases">
        <authorList>
            <consortium name="Genoscope - CEA"/>
            <person name="William W."/>
        </authorList>
    </citation>
    <scope>NUCLEOTIDE SEQUENCE</scope>
</reference>
<proteinExistence type="predicted"/>
<gene>
    <name evidence="1" type="ORF">POCTA_138.1.T0090422</name>
</gene>
<dbReference type="OrthoDB" id="10324758at2759"/>
<dbReference type="Proteomes" id="UP000683925">
    <property type="component" value="Unassembled WGS sequence"/>
</dbReference>
<protein>
    <submittedName>
        <fullName evidence="1">Uncharacterized protein</fullName>
    </submittedName>
</protein>
<evidence type="ECO:0000313" key="2">
    <source>
        <dbReference type="Proteomes" id="UP000683925"/>
    </source>
</evidence>
<name>A0A8S1SEE5_PAROT</name>
<accession>A0A8S1SEE5</accession>
<evidence type="ECO:0000313" key="1">
    <source>
        <dbReference type="EMBL" id="CAD8138523.1"/>
    </source>
</evidence>
<organism evidence="1 2">
    <name type="scientific">Paramecium octaurelia</name>
    <dbReference type="NCBI Taxonomy" id="43137"/>
    <lineage>
        <taxon>Eukaryota</taxon>
        <taxon>Sar</taxon>
        <taxon>Alveolata</taxon>
        <taxon>Ciliophora</taxon>
        <taxon>Intramacronucleata</taxon>
        <taxon>Oligohymenophorea</taxon>
        <taxon>Peniculida</taxon>
        <taxon>Parameciidae</taxon>
        <taxon>Paramecium</taxon>
    </lineage>
</organism>
<sequence length="136" mass="15858">MQAQEINKDSQVDKVSNPGESPFFKSFLDRIKEQNLPFAEYELIAIQDITDVLFQYSMIRGEKLKTITSFIDYLICQLSGNPELNKLNFDYIVELNQAQLIPTKRLWNTTISQKLFLDQIPKWQGQRPISELKSVE</sequence>
<dbReference type="OMA" id="QYSMIRG"/>
<comment type="caution">
    <text evidence="1">The sequence shown here is derived from an EMBL/GenBank/DDBJ whole genome shotgun (WGS) entry which is preliminary data.</text>
</comment>
<dbReference type="EMBL" id="CAJJDP010000008">
    <property type="protein sequence ID" value="CAD8138523.1"/>
    <property type="molecule type" value="Genomic_DNA"/>
</dbReference>
<keyword evidence="2" id="KW-1185">Reference proteome</keyword>
<dbReference type="AlphaFoldDB" id="A0A8S1SEE5"/>